<accession>A0A2P1PR77</accession>
<reference evidence="2 3" key="2">
    <citation type="submission" date="2018-03" db="EMBL/GenBank/DDBJ databases">
        <authorList>
            <person name="Keele B.F."/>
        </authorList>
    </citation>
    <scope>NUCLEOTIDE SEQUENCE [LARGE SCALE GENOMIC DNA]</scope>
    <source>
        <strain evidence="2 3">D13</strain>
    </source>
</reference>
<dbReference type="CDD" id="cd07178">
    <property type="entry name" value="terB_like_YebE"/>
    <property type="match status" value="1"/>
</dbReference>
<dbReference type="OrthoDB" id="5459344at2"/>
<reference evidence="2 3" key="1">
    <citation type="submission" date="2018-03" db="EMBL/GenBank/DDBJ databases">
        <title>Ahniella affigens gen. nov., sp. nov., a gammaproteobacterium isolated from sandy soil near a stream.</title>
        <authorList>
            <person name="Ko Y."/>
            <person name="Kim J.-H."/>
        </authorList>
    </citation>
    <scope>NUCLEOTIDE SEQUENCE [LARGE SCALE GENOMIC DNA]</scope>
    <source>
        <strain evidence="2 3">D13</strain>
    </source>
</reference>
<dbReference type="AlphaFoldDB" id="A0A2P1PR77"/>
<evidence type="ECO:0000313" key="3">
    <source>
        <dbReference type="Proteomes" id="UP000241074"/>
    </source>
</evidence>
<organism evidence="2 3">
    <name type="scientific">Ahniella affigens</name>
    <dbReference type="NCBI Taxonomy" id="2021234"/>
    <lineage>
        <taxon>Bacteria</taxon>
        <taxon>Pseudomonadati</taxon>
        <taxon>Pseudomonadota</taxon>
        <taxon>Gammaproteobacteria</taxon>
        <taxon>Lysobacterales</taxon>
        <taxon>Rhodanobacteraceae</taxon>
        <taxon>Ahniella</taxon>
    </lineage>
</organism>
<dbReference type="RefSeq" id="WP_106891259.1">
    <property type="nucleotide sequence ID" value="NZ_CP027860.1"/>
</dbReference>
<dbReference type="InterPro" id="IPR029024">
    <property type="entry name" value="TerB-like"/>
</dbReference>
<evidence type="ECO:0000256" key="1">
    <source>
        <dbReference type="SAM" id="MobiDB-lite"/>
    </source>
</evidence>
<protein>
    <submittedName>
        <fullName evidence="2">DUF533 domain-containing protein</fullName>
    </submittedName>
</protein>
<feature type="compositionally biased region" description="Pro residues" evidence="1">
    <location>
        <begin position="71"/>
        <end position="83"/>
    </location>
</feature>
<evidence type="ECO:0000313" key="2">
    <source>
        <dbReference type="EMBL" id="AVP97335.1"/>
    </source>
</evidence>
<keyword evidence="3" id="KW-1185">Reference proteome</keyword>
<name>A0A2P1PR77_9GAMM</name>
<gene>
    <name evidence="2" type="ORF">C7S18_09080</name>
</gene>
<dbReference type="SUPFAM" id="SSF158682">
    <property type="entry name" value="TerB-like"/>
    <property type="match status" value="1"/>
</dbReference>
<dbReference type="InterPro" id="IPR007486">
    <property type="entry name" value="YebE"/>
</dbReference>
<dbReference type="EMBL" id="CP027860">
    <property type="protein sequence ID" value="AVP97335.1"/>
    <property type="molecule type" value="Genomic_DNA"/>
</dbReference>
<proteinExistence type="predicted"/>
<dbReference type="Pfam" id="PF04391">
    <property type="entry name" value="DUF533"/>
    <property type="match status" value="1"/>
</dbReference>
<dbReference type="KEGG" id="xba:C7S18_09080"/>
<dbReference type="Gene3D" id="1.10.3680.10">
    <property type="entry name" value="TerB-like"/>
    <property type="match status" value="1"/>
</dbReference>
<dbReference type="Proteomes" id="UP000241074">
    <property type="component" value="Chromosome"/>
</dbReference>
<sequence>MFDPEKLLAGMVGDALGGMFGGRSRKKKSVFRTGNLGGKAALGLGALGVAMAAYEHFQQRSRQPTGSAPMPIQPGPRALPPAPASLIPSSPAAMPPPPPAAVDLTRLNDAEQEAVLLVQTMIAAAHADGRVDASEQQRILARAESSGLDTATCFFLKGALNQPISLDQIAAQTRPDQVDEVYAAALLAMDADTEAERAFLRQLGQKLGMDDARRLAIHEALQPV</sequence>
<feature type="region of interest" description="Disordered" evidence="1">
    <location>
        <begin position="58"/>
        <end position="98"/>
    </location>
</feature>